<dbReference type="RefSeq" id="WP_069695998.1">
    <property type="nucleotide sequence ID" value="NZ_CP043010.1"/>
</dbReference>
<protein>
    <submittedName>
        <fullName evidence="1">Thioredoxin family protein</fullName>
    </submittedName>
</protein>
<sequence>MRLELLHIDGCPNTVKAYERLKEALSCVGRGDVEVHLRVLKSATDIENTGFAGSPTITLNGTDIFPAGAPASELACRIYMTPDGFDGLPTVDQLAEALTSSGI</sequence>
<organism evidence="1 2">
    <name type="scientific">Paenarthrobacter ureafaciens</name>
    <dbReference type="NCBI Taxonomy" id="37931"/>
    <lineage>
        <taxon>Bacteria</taxon>
        <taxon>Bacillati</taxon>
        <taxon>Actinomycetota</taxon>
        <taxon>Actinomycetes</taxon>
        <taxon>Micrococcales</taxon>
        <taxon>Micrococcaceae</taxon>
        <taxon>Paenarthrobacter</taxon>
    </lineage>
</organism>
<dbReference type="EMBL" id="CP101185">
    <property type="protein sequence ID" value="UYV97843.1"/>
    <property type="molecule type" value="Genomic_DNA"/>
</dbReference>
<keyword evidence="2" id="KW-1185">Reference proteome</keyword>
<accession>A0AAX3EJL9</accession>
<dbReference type="AlphaFoldDB" id="A0AAX3EJL9"/>
<gene>
    <name evidence="1" type="ORF">NL394_00920</name>
</gene>
<evidence type="ECO:0000313" key="2">
    <source>
        <dbReference type="Proteomes" id="UP001163293"/>
    </source>
</evidence>
<reference evidence="1" key="1">
    <citation type="submission" date="2022-07" db="EMBL/GenBank/DDBJ databases">
        <authorList>
            <person name="Wu T."/>
        </authorList>
    </citation>
    <scope>NUCLEOTIDE SEQUENCE</scope>
    <source>
        <strain evidence="1">SD-1</strain>
    </source>
</reference>
<name>A0AAX3EJL9_PAEUR</name>
<dbReference type="Proteomes" id="UP001163293">
    <property type="component" value="Chromosome"/>
</dbReference>
<evidence type="ECO:0000313" key="1">
    <source>
        <dbReference type="EMBL" id="UYV97843.1"/>
    </source>
</evidence>
<proteinExistence type="predicted"/>